<dbReference type="HOGENOM" id="CLU_1592219_0_0_7"/>
<name>A5G467_GEOUR</name>
<reference evidence="2 3" key="1">
    <citation type="submission" date="2007-05" db="EMBL/GenBank/DDBJ databases">
        <title>Complete sequence of Geobacter uraniireducens Rf4.</title>
        <authorList>
            <consortium name="US DOE Joint Genome Institute"/>
            <person name="Copeland A."/>
            <person name="Lucas S."/>
            <person name="Lapidus A."/>
            <person name="Barry K."/>
            <person name="Detter J.C."/>
            <person name="Glavina del Rio T."/>
            <person name="Hammon N."/>
            <person name="Israni S."/>
            <person name="Dalin E."/>
            <person name="Tice H."/>
            <person name="Pitluck S."/>
            <person name="Chertkov O."/>
            <person name="Brettin T."/>
            <person name="Bruce D."/>
            <person name="Han C."/>
            <person name="Schmutz J."/>
            <person name="Larimer F."/>
            <person name="Land M."/>
            <person name="Hauser L."/>
            <person name="Kyrpides N."/>
            <person name="Mikhailova N."/>
            <person name="Shelobolina E."/>
            <person name="Aklujkar M."/>
            <person name="Lovley D."/>
            <person name="Richardson P."/>
        </authorList>
    </citation>
    <scope>NUCLEOTIDE SEQUENCE [LARGE SCALE GENOMIC DNA]</scope>
    <source>
        <strain evidence="2 3">Rf4</strain>
    </source>
</reference>
<dbReference type="OrthoDB" id="9882059at2"/>
<evidence type="ECO:0000313" key="2">
    <source>
        <dbReference type="EMBL" id="ABQ26585.1"/>
    </source>
</evidence>
<dbReference type="KEGG" id="gur:Gura_2406"/>
<dbReference type="Proteomes" id="UP000006695">
    <property type="component" value="Chromosome"/>
</dbReference>
<protein>
    <recommendedName>
        <fullName evidence="4">Periplasmic heavy metal sensor</fullName>
    </recommendedName>
</protein>
<keyword evidence="1" id="KW-0732">Signal</keyword>
<gene>
    <name evidence="2" type="ordered locus">Gura_2406</name>
</gene>
<feature type="chain" id="PRO_5002681435" description="Periplasmic heavy metal sensor" evidence="1">
    <location>
        <begin position="19"/>
        <end position="167"/>
    </location>
</feature>
<proteinExistence type="predicted"/>
<organism evidence="2 3">
    <name type="scientific">Geotalea uraniireducens (strain Rf4)</name>
    <name type="common">Geobacter uraniireducens</name>
    <dbReference type="NCBI Taxonomy" id="351605"/>
    <lineage>
        <taxon>Bacteria</taxon>
        <taxon>Pseudomonadati</taxon>
        <taxon>Thermodesulfobacteriota</taxon>
        <taxon>Desulfuromonadia</taxon>
        <taxon>Geobacterales</taxon>
        <taxon>Geobacteraceae</taxon>
        <taxon>Geotalea</taxon>
    </lineage>
</organism>
<dbReference type="EMBL" id="CP000698">
    <property type="protein sequence ID" value="ABQ26585.1"/>
    <property type="molecule type" value="Genomic_DNA"/>
</dbReference>
<dbReference type="STRING" id="351605.Gura_2406"/>
<evidence type="ECO:0008006" key="4">
    <source>
        <dbReference type="Google" id="ProtNLM"/>
    </source>
</evidence>
<accession>A5G467</accession>
<evidence type="ECO:0000313" key="3">
    <source>
        <dbReference type="Proteomes" id="UP000006695"/>
    </source>
</evidence>
<dbReference type="AlphaFoldDB" id="A5G467"/>
<dbReference type="Gene3D" id="1.20.120.1490">
    <property type="match status" value="1"/>
</dbReference>
<sequence>MKKIVLSFLLTVVFAVPAFSEMKDMPMREHREGYGQMMEMGNMDKMGDMMGMCIEHADKMGLTDDQIMKMKPLHREMQKKHARFKADLKIAEIELMEIMEVKDFDLEKASSAVKKIEEIKTAHHLEMLKAMKEMRTILTDEQFKKMKKMMFMKMGEKKPAKRMMKKQ</sequence>
<feature type="signal peptide" evidence="1">
    <location>
        <begin position="1"/>
        <end position="18"/>
    </location>
</feature>
<keyword evidence="3" id="KW-1185">Reference proteome</keyword>
<dbReference type="RefSeq" id="WP_011939275.1">
    <property type="nucleotide sequence ID" value="NC_009483.1"/>
</dbReference>
<evidence type="ECO:0000256" key="1">
    <source>
        <dbReference type="SAM" id="SignalP"/>
    </source>
</evidence>